<reference evidence="1" key="1">
    <citation type="journal article" date="2023" name="G3 (Bethesda)">
        <title>A reference genome for the long-term kleptoplast-retaining sea slug Elysia crispata morphotype clarki.</title>
        <authorList>
            <person name="Eastman K.E."/>
            <person name="Pendleton A.L."/>
            <person name="Shaikh M.A."/>
            <person name="Suttiyut T."/>
            <person name="Ogas R."/>
            <person name="Tomko P."/>
            <person name="Gavelis G."/>
            <person name="Widhalm J.R."/>
            <person name="Wisecaver J.H."/>
        </authorList>
    </citation>
    <scope>NUCLEOTIDE SEQUENCE</scope>
    <source>
        <strain evidence="1">ECLA1</strain>
    </source>
</reference>
<sequence length="108" mass="11847">MSARCHQLSKLSHNSSRKQLVRSFSGAAGTNTPFAVLAGGTNRSNLQLNTRGDNADVKRSTNFDVAGRHHHAPLTIERENFQCPYLSFSANHLLGTWFKELPVSAAIL</sequence>
<comment type="caution">
    <text evidence="1">The sequence shown here is derived from an EMBL/GenBank/DDBJ whole genome shotgun (WGS) entry which is preliminary data.</text>
</comment>
<dbReference type="AlphaFoldDB" id="A0AAE1CWJ3"/>
<dbReference type="Proteomes" id="UP001283361">
    <property type="component" value="Unassembled WGS sequence"/>
</dbReference>
<organism evidence="1 2">
    <name type="scientific">Elysia crispata</name>
    <name type="common">lettuce slug</name>
    <dbReference type="NCBI Taxonomy" id="231223"/>
    <lineage>
        <taxon>Eukaryota</taxon>
        <taxon>Metazoa</taxon>
        <taxon>Spiralia</taxon>
        <taxon>Lophotrochozoa</taxon>
        <taxon>Mollusca</taxon>
        <taxon>Gastropoda</taxon>
        <taxon>Heterobranchia</taxon>
        <taxon>Euthyneura</taxon>
        <taxon>Panpulmonata</taxon>
        <taxon>Sacoglossa</taxon>
        <taxon>Placobranchoidea</taxon>
        <taxon>Plakobranchidae</taxon>
        <taxon>Elysia</taxon>
    </lineage>
</organism>
<name>A0AAE1CWJ3_9GAST</name>
<proteinExistence type="predicted"/>
<protein>
    <submittedName>
        <fullName evidence="1">Uncharacterized protein</fullName>
    </submittedName>
</protein>
<accession>A0AAE1CWJ3</accession>
<evidence type="ECO:0000313" key="2">
    <source>
        <dbReference type="Proteomes" id="UP001283361"/>
    </source>
</evidence>
<keyword evidence="2" id="KW-1185">Reference proteome</keyword>
<dbReference type="EMBL" id="JAWDGP010006413">
    <property type="protein sequence ID" value="KAK3741598.1"/>
    <property type="molecule type" value="Genomic_DNA"/>
</dbReference>
<evidence type="ECO:0000313" key="1">
    <source>
        <dbReference type="EMBL" id="KAK3741598.1"/>
    </source>
</evidence>
<gene>
    <name evidence="1" type="ORF">RRG08_050162</name>
</gene>